<keyword evidence="8" id="KW-1185">Reference proteome</keyword>
<evidence type="ECO:0000256" key="1">
    <source>
        <dbReference type="ARBA" id="ARBA00004141"/>
    </source>
</evidence>
<dbReference type="GeneID" id="33572331"/>
<dbReference type="PANTHER" id="PTHR12714:SF9">
    <property type="entry name" value="PROTEIN-S-ISOPRENYLCYSTEINE O-METHYLTRANSFERASE"/>
    <property type="match status" value="1"/>
</dbReference>
<evidence type="ECO:0000313" key="8">
    <source>
        <dbReference type="Proteomes" id="UP000193648"/>
    </source>
</evidence>
<dbReference type="RefSeq" id="XP_021878038.1">
    <property type="nucleotide sequence ID" value="XM_022030489.1"/>
</dbReference>
<keyword evidence="6" id="KW-0732">Signal</keyword>
<keyword evidence="5" id="KW-0256">Endoplasmic reticulum</keyword>
<keyword evidence="5" id="KW-0949">S-adenosyl-L-methionine</keyword>
<comment type="similarity">
    <text evidence="5">Belongs to the class VI-like SAM-binding methyltransferase superfamily. Isoprenylcysteine carboxyl methyltransferase family.</text>
</comment>
<dbReference type="GO" id="GO:0004671">
    <property type="term" value="F:protein C-terminal S-isoprenylcysteine carboxyl O-methyltransferase activity"/>
    <property type="evidence" value="ECO:0007669"/>
    <property type="project" value="UniProtKB-EC"/>
</dbReference>
<evidence type="ECO:0000256" key="4">
    <source>
        <dbReference type="ARBA" id="ARBA00023136"/>
    </source>
</evidence>
<dbReference type="Pfam" id="PF04140">
    <property type="entry name" value="ICMT"/>
    <property type="match status" value="1"/>
</dbReference>
<evidence type="ECO:0000256" key="3">
    <source>
        <dbReference type="ARBA" id="ARBA00022989"/>
    </source>
</evidence>
<comment type="catalytic activity">
    <reaction evidence="5">
        <text>[protein]-C-terminal S-[(2E,6E)-farnesyl]-L-cysteine + S-adenosyl-L-methionine = [protein]-C-terminal S-[(2E,6E)-farnesyl]-L-cysteine methyl ester + S-adenosyl-L-homocysteine</text>
        <dbReference type="Rhea" id="RHEA:21672"/>
        <dbReference type="Rhea" id="RHEA-COMP:12125"/>
        <dbReference type="Rhea" id="RHEA-COMP:12126"/>
        <dbReference type="ChEBI" id="CHEBI:57856"/>
        <dbReference type="ChEBI" id="CHEBI:59789"/>
        <dbReference type="ChEBI" id="CHEBI:90510"/>
        <dbReference type="ChEBI" id="CHEBI:90511"/>
        <dbReference type="EC" id="2.1.1.100"/>
    </reaction>
</comment>
<dbReference type="PANTHER" id="PTHR12714">
    <property type="entry name" value="PROTEIN-S ISOPRENYLCYSTEINE O-METHYLTRANSFERASE"/>
    <property type="match status" value="1"/>
</dbReference>
<comment type="caution">
    <text evidence="5">Lacks conserved residue(s) required for the propagation of feature annotation.</text>
</comment>
<keyword evidence="2 5" id="KW-0812">Transmembrane</keyword>
<keyword evidence="4 5" id="KW-0472">Membrane</keyword>
<comment type="caution">
    <text evidence="7">The sequence shown here is derived from an EMBL/GenBank/DDBJ whole genome shotgun (WGS) entry which is preliminary data.</text>
</comment>
<protein>
    <recommendedName>
        <fullName evidence="5">Protein-S-isoprenylcysteine O-methyltransferase</fullName>
        <ecNumber evidence="5">2.1.1.100</ecNumber>
    </recommendedName>
</protein>
<sequence>MFAKAACISLHTLAAILSFRPPASSNTKEKEDKVKDEGLFSTVILRGMQFGQSAAVIVTAIYILLMHRGIIPGTLKPWQALTTATGVTGYLLRAWSFRTLDRFFTYSLTIRSGHRLVQDGPYRWLLHPSYTGLILSGLVYIFSVANEGIWSYVIKPLLPIPIPGSLLVAIGAMIGTGLIWFRVKGEEIMLEQHFGPEWTKYAATRWRFLPFIL</sequence>
<feature type="signal peptide" evidence="6">
    <location>
        <begin position="1"/>
        <end position="25"/>
    </location>
</feature>
<evidence type="ECO:0000256" key="2">
    <source>
        <dbReference type="ARBA" id="ARBA00022692"/>
    </source>
</evidence>
<dbReference type="InterPro" id="IPR007269">
    <property type="entry name" value="ICMT_MeTrfase"/>
</dbReference>
<gene>
    <name evidence="7" type="ORF">BCR41DRAFT_424789</name>
</gene>
<dbReference type="OrthoDB" id="422086at2759"/>
<dbReference type="GO" id="GO:0005789">
    <property type="term" value="C:endoplasmic reticulum membrane"/>
    <property type="evidence" value="ECO:0007669"/>
    <property type="project" value="UniProtKB-SubCell"/>
</dbReference>
<dbReference type="GO" id="GO:0032259">
    <property type="term" value="P:methylation"/>
    <property type="evidence" value="ECO:0007669"/>
    <property type="project" value="UniProtKB-KW"/>
</dbReference>
<dbReference type="EC" id="2.1.1.100" evidence="5"/>
<feature type="chain" id="PRO_5012214934" description="Protein-S-isoprenylcysteine O-methyltransferase" evidence="6">
    <location>
        <begin position="26"/>
        <end position="213"/>
    </location>
</feature>
<dbReference type="AlphaFoldDB" id="A0A1Y2GD70"/>
<feature type="transmembrane region" description="Helical" evidence="5">
    <location>
        <begin position="162"/>
        <end position="181"/>
    </location>
</feature>
<dbReference type="InParanoid" id="A0A1Y2GD70"/>
<keyword evidence="5" id="KW-0489">Methyltransferase</keyword>
<proteinExistence type="inferred from homology"/>
<evidence type="ECO:0000256" key="6">
    <source>
        <dbReference type="SAM" id="SignalP"/>
    </source>
</evidence>
<evidence type="ECO:0000313" key="7">
    <source>
        <dbReference type="EMBL" id="ORZ07531.1"/>
    </source>
</evidence>
<keyword evidence="3 5" id="KW-1133">Transmembrane helix</keyword>
<dbReference type="Proteomes" id="UP000193648">
    <property type="component" value="Unassembled WGS sequence"/>
</dbReference>
<name>A0A1Y2GD70_9FUNG</name>
<dbReference type="Gene3D" id="1.20.120.1630">
    <property type="match status" value="1"/>
</dbReference>
<evidence type="ECO:0000256" key="5">
    <source>
        <dbReference type="RuleBase" id="RU362022"/>
    </source>
</evidence>
<feature type="transmembrane region" description="Helical" evidence="5">
    <location>
        <begin position="49"/>
        <end position="66"/>
    </location>
</feature>
<dbReference type="EMBL" id="MCFF01000041">
    <property type="protein sequence ID" value="ORZ07531.1"/>
    <property type="molecule type" value="Genomic_DNA"/>
</dbReference>
<comment type="subcellular location">
    <subcellularLocation>
        <location evidence="5">Endoplasmic reticulum membrane</location>
        <topology evidence="5">Multi-pass membrane protein</topology>
    </subcellularLocation>
    <subcellularLocation>
        <location evidence="1">Membrane</location>
        <topology evidence="1">Multi-pass membrane protein</topology>
    </subcellularLocation>
</comment>
<organism evidence="7 8">
    <name type="scientific">Lobosporangium transversale</name>
    <dbReference type="NCBI Taxonomy" id="64571"/>
    <lineage>
        <taxon>Eukaryota</taxon>
        <taxon>Fungi</taxon>
        <taxon>Fungi incertae sedis</taxon>
        <taxon>Mucoromycota</taxon>
        <taxon>Mortierellomycotina</taxon>
        <taxon>Mortierellomycetes</taxon>
        <taxon>Mortierellales</taxon>
        <taxon>Mortierellaceae</taxon>
        <taxon>Lobosporangium</taxon>
    </lineage>
</organism>
<reference evidence="7 8" key="1">
    <citation type="submission" date="2016-07" db="EMBL/GenBank/DDBJ databases">
        <title>Pervasive Adenine N6-methylation of Active Genes in Fungi.</title>
        <authorList>
            <consortium name="DOE Joint Genome Institute"/>
            <person name="Mondo S.J."/>
            <person name="Dannebaum R.O."/>
            <person name="Kuo R.C."/>
            <person name="Labutti K."/>
            <person name="Haridas S."/>
            <person name="Kuo A."/>
            <person name="Salamov A."/>
            <person name="Ahrendt S.R."/>
            <person name="Lipzen A."/>
            <person name="Sullivan W."/>
            <person name="Andreopoulos W.B."/>
            <person name="Clum A."/>
            <person name="Lindquist E."/>
            <person name="Daum C."/>
            <person name="Ramamoorthy G.K."/>
            <person name="Gryganskyi A."/>
            <person name="Culley D."/>
            <person name="Magnuson J.K."/>
            <person name="James T.Y."/>
            <person name="O'Malley M.A."/>
            <person name="Stajich J.E."/>
            <person name="Spatafora J.W."/>
            <person name="Visel A."/>
            <person name="Grigoriev I.V."/>
        </authorList>
    </citation>
    <scope>NUCLEOTIDE SEQUENCE [LARGE SCALE GENOMIC DNA]</scope>
    <source>
        <strain evidence="7 8">NRRL 3116</strain>
    </source>
</reference>
<accession>A0A1Y2GD70</accession>
<keyword evidence="5" id="KW-0808">Transferase</keyword>
<dbReference type="STRING" id="64571.A0A1Y2GD70"/>